<dbReference type="GO" id="GO:0016491">
    <property type="term" value="F:oxidoreductase activity"/>
    <property type="evidence" value="ECO:0007669"/>
    <property type="project" value="UniProtKB-KW"/>
</dbReference>
<dbReference type="RefSeq" id="WP_181608533.1">
    <property type="nucleotide sequence ID" value="NZ_BAABAM010000001.1"/>
</dbReference>
<sequence length="250" mass="26973">MGKADREKSARDRIKQQQAEERAREKRKKIVTYVTAGVVALAAVGAGYWFNASRTQTEEAAAAALAPITVAADGSIVMAKQGVEKPVLDVYEDFQCPACREFESVSGQTFKNLAYEGKAKVVYHPLTIFSMEPTKGNSERAGAAAMCIPGGSQWMAFHDKLFEEQPPETVEGFKVDDMVGWGEEVGVTTPGFADCVRNQSKLAAHTAFSNAQLESAKIQGTPTIKLNGTQLEGNQLTPDGLRQAVQDAAK</sequence>
<comment type="similarity">
    <text evidence="1">Belongs to the thioredoxin family. DsbA subfamily.</text>
</comment>
<accession>A0A7W0HNG4</accession>
<keyword evidence="9" id="KW-0413">Isomerase</keyword>
<dbReference type="GO" id="GO:0016853">
    <property type="term" value="F:isomerase activity"/>
    <property type="evidence" value="ECO:0007669"/>
    <property type="project" value="UniProtKB-KW"/>
</dbReference>
<name>A0A7W0HNG4_9ACTN</name>
<keyword evidence="5" id="KW-0676">Redox-active center</keyword>
<dbReference type="AlphaFoldDB" id="A0A7W0HNG4"/>
<dbReference type="PANTHER" id="PTHR13887:SF14">
    <property type="entry name" value="DISULFIDE BOND FORMATION PROTEIN D"/>
    <property type="match status" value="1"/>
</dbReference>
<evidence type="ECO:0000259" key="8">
    <source>
        <dbReference type="Pfam" id="PF13462"/>
    </source>
</evidence>
<evidence type="ECO:0000256" key="1">
    <source>
        <dbReference type="ARBA" id="ARBA00005791"/>
    </source>
</evidence>
<evidence type="ECO:0000313" key="9">
    <source>
        <dbReference type="EMBL" id="MBA2889779.1"/>
    </source>
</evidence>
<dbReference type="Proteomes" id="UP000530928">
    <property type="component" value="Unassembled WGS sequence"/>
</dbReference>
<dbReference type="SUPFAM" id="SSF52833">
    <property type="entry name" value="Thioredoxin-like"/>
    <property type="match status" value="1"/>
</dbReference>
<evidence type="ECO:0000256" key="2">
    <source>
        <dbReference type="ARBA" id="ARBA00022729"/>
    </source>
</evidence>
<feature type="transmembrane region" description="Helical" evidence="7">
    <location>
        <begin position="30"/>
        <end position="50"/>
    </location>
</feature>
<keyword evidence="2" id="KW-0732">Signal</keyword>
<dbReference type="InterPro" id="IPR012336">
    <property type="entry name" value="Thioredoxin-like_fold"/>
</dbReference>
<keyword evidence="7" id="KW-1133">Transmembrane helix</keyword>
<evidence type="ECO:0000313" key="10">
    <source>
        <dbReference type="Proteomes" id="UP000530928"/>
    </source>
</evidence>
<dbReference type="CDD" id="cd02972">
    <property type="entry name" value="DsbA_family"/>
    <property type="match status" value="1"/>
</dbReference>
<comment type="caution">
    <text evidence="9">The sequence shown here is derived from an EMBL/GenBank/DDBJ whole genome shotgun (WGS) entry which is preliminary data.</text>
</comment>
<keyword evidence="4" id="KW-1015">Disulfide bond</keyword>
<dbReference type="Pfam" id="PF13462">
    <property type="entry name" value="Thioredoxin_4"/>
    <property type="match status" value="1"/>
</dbReference>
<evidence type="ECO:0000256" key="5">
    <source>
        <dbReference type="ARBA" id="ARBA00023284"/>
    </source>
</evidence>
<dbReference type="PANTHER" id="PTHR13887">
    <property type="entry name" value="GLUTATHIONE S-TRANSFERASE KAPPA"/>
    <property type="match status" value="1"/>
</dbReference>
<evidence type="ECO:0000256" key="3">
    <source>
        <dbReference type="ARBA" id="ARBA00023002"/>
    </source>
</evidence>
<keyword evidence="7" id="KW-0472">Membrane</keyword>
<evidence type="ECO:0000256" key="6">
    <source>
        <dbReference type="SAM" id="MobiDB-lite"/>
    </source>
</evidence>
<proteinExistence type="inferred from homology"/>
<keyword evidence="3" id="KW-0560">Oxidoreductase</keyword>
<feature type="region of interest" description="Disordered" evidence="6">
    <location>
        <begin position="1"/>
        <end position="24"/>
    </location>
</feature>
<protein>
    <submittedName>
        <fullName evidence="9">Protein-disulfide isomerase</fullName>
    </submittedName>
</protein>
<evidence type="ECO:0000256" key="4">
    <source>
        <dbReference type="ARBA" id="ARBA00023157"/>
    </source>
</evidence>
<keyword evidence="10" id="KW-1185">Reference proteome</keyword>
<keyword evidence="7" id="KW-0812">Transmembrane</keyword>
<organism evidence="9 10">
    <name type="scientific">Nonomuraea soli</name>
    <dbReference type="NCBI Taxonomy" id="1032476"/>
    <lineage>
        <taxon>Bacteria</taxon>
        <taxon>Bacillati</taxon>
        <taxon>Actinomycetota</taxon>
        <taxon>Actinomycetes</taxon>
        <taxon>Streptosporangiales</taxon>
        <taxon>Streptosporangiaceae</taxon>
        <taxon>Nonomuraea</taxon>
    </lineage>
</organism>
<dbReference type="Gene3D" id="3.40.30.10">
    <property type="entry name" value="Glutaredoxin"/>
    <property type="match status" value="1"/>
</dbReference>
<dbReference type="EMBL" id="JACDUR010000001">
    <property type="protein sequence ID" value="MBA2889779.1"/>
    <property type="molecule type" value="Genomic_DNA"/>
</dbReference>
<dbReference type="InterPro" id="IPR036249">
    <property type="entry name" value="Thioredoxin-like_sf"/>
</dbReference>
<gene>
    <name evidence="9" type="ORF">HNR30_001114</name>
</gene>
<evidence type="ECO:0000256" key="7">
    <source>
        <dbReference type="SAM" id="Phobius"/>
    </source>
</evidence>
<feature type="domain" description="Thioredoxin-like fold" evidence="8">
    <location>
        <begin position="87"/>
        <end position="247"/>
    </location>
</feature>
<reference evidence="9 10" key="1">
    <citation type="submission" date="2020-07" db="EMBL/GenBank/DDBJ databases">
        <title>Genomic Encyclopedia of Type Strains, Phase IV (KMG-IV): sequencing the most valuable type-strain genomes for metagenomic binning, comparative biology and taxonomic classification.</title>
        <authorList>
            <person name="Goeker M."/>
        </authorList>
    </citation>
    <scope>NUCLEOTIDE SEQUENCE [LARGE SCALE GENOMIC DNA]</scope>
    <source>
        <strain evidence="9 10">DSM 45533</strain>
    </source>
</reference>